<dbReference type="PROSITE" id="PS51450">
    <property type="entry name" value="LRR"/>
    <property type="match status" value="1"/>
</dbReference>
<dbReference type="InterPro" id="IPR032675">
    <property type="entry name" value="LRR_dom_sf"/>
</dbReference>
<protein>
    <recommendedName>
        <fullName evidence="5">Leucine rich immune protein (Coil-less)</fullName>
    </recommendedName>
</protein>
<keyword evidence="2" id="KW-0677">Repeat</keyword>
<dbReference type="GO" id="GO:0005615">
    <property type="term" value="C:extracellular space"/>
    <property type="evidence" value="ECO:0007669"/>
    <property type="project" value="TreeGrafter"/>
</dbReference>
<evidence type="ECO:0000256" key="1">
    <source>
        <dbReference type="ARBA" id="ARBA00022614"/>
    </source>
</evidence>
<evidence type="ECO:0000313" key="4">
    <source>
        <dbReference type="Proteomes" id="UP000075881"/>
    </source>
</evidence>
<evidence type="ECO:0008006" key="5">
    <source>
        <dbReference type="Google" id="ProtNLM"/>
    </source>
</evidence>
<dbReference type="EnsemblMetazoa" id="ACHR004248-RA">
    <property type="protein sequence ID" value="ACHR004248-PA"/>
    <property type="gene ID" value="ACHR004248"/>
</dbReference>
<accession>A0A182K0G6</accession>
<dbReference type="InterPro" id="IPR003591">
    <property type="entry name" value="Leu-rich_rpt_typical-subtyp"/>
</dbReference>
<organism evidence="3 4">
    <name type="scientific">Anopheles christyi</name>
    <dbReference type="NCBI Taxonomy" id="43041"/>
    <lineage>
        <taxon>Eukaryota</taxon>
        <taxon>Metazoa</taxon>
        <taxon>Ecdysozoa</taxon>
        <taxon>Arthropoda</taxon>
        <taxon>Hexapoda</taxon>
        <taxon>Insecta</taxon>
        <taxon>Pterygota</taxon>
        <taxon>Neoptera</taxon>
        <taxon>Endopterygota</taxon>
        <taxon>Diptera</taxon>
        <taxon>Nematocera</taxon>
        <taxon>Culicoidea</taxon>
        <taxon>Culicidae</taxon>
        <taxon>Anophelinae</taxon>
        <taxon>Anopheles</taxon>
    </lineage>
</organism>
<name>A0A182K0G6_9DIPT</name>
<dbReference type="InterPro" id="IPR001611">
    <property type="entry name" value="Leu-rich_rpt"/>
</dbReference>
<dbReference type="VEuPathDB" id="VectorBase:ACHR004248"/>
<proteinExistence type="predicted"/>
<keyword evidence="1" id="KW-0433">Leucine-rich repeat</keyword>
<dbReference type="PANTHER" id="PTHR45712:SF22">
    <property type="entry name" value="INSULIN-LIKE GROWTH FACTOR-BINDING PROTEIN COMPLEX ACID LABILE SUBUNIT"/>
    <property type="match status" value="1"/>
</dbReference>
<dbReference type="Pfam" id="PF13855">
    <property type="entry name" value="LRR_8"/>
    <property type="match status" value="2"/>
</dbReference>
<reference evidence="4" key="1">
    <citation type="submission" date="2013-03" db="EMBL/GenBank/DDBJ databases">
        <title>The Genome Sequence of Anopheles christyi ACHKN1017.</title>
        <authorList>
            <consortium name="The Broad Institute Genomics Platform"/>
            <person name="Neafsey D.E."/>
            <person name="Besansky N."/>
            <person name="Walker B."/>
            <person name="Young S.K."/>
            <person name="Zeng Q."/>
            <person name="Gargeya S."/>
            <person name="Fitzgerald M."/>
            <person name="Haas B."/>
            <person name="Abouelleil A."/>
            <person name="Allen A.W."/>
            <person name="Alvarado L."/>
            <person name="Arachchi H.M."/>
            <person name="Berlin A.M."/>
            <person name="Chapman S.B."/>
            <person name="Gainer-Dewar J."/>
            <person name="Goldberg J."/>
            <person name="Griggs A."/>
            <person name="Gujja S."/>
            <person name="Hansen M."/>
            <person name="Howarth C."/>
            <person name="Imamovic A."/>
            <person name="Ireland A."/>
            <person name="Larimer J."/>
            <person name="McCowan C."/>
            <person name="Murphy C."/>
            <person name="Pearson M."/>
            <person name="Poon T.W."/>
            <person name="Priest M."/>
            <person name="Roberts A."/>
            <person name="Saif S."/>
            <person name="Shea T."/>
            <person name="Sisk P."/>
            <person name="Sykes S."/>
            <person name="Wortman J."/>
            <person name="Nusbaum C."/>
            <person name="Birren B."/>
        </authorList>
    </citation>
    <scope>NUCLEOTIDE SEQUENCE [LARGE SCALE GENOMIC DNA]</scope>
    <source>
        <strain evidence="4">ACHKN1017</strain>
    </source>
</reference>
<evidence type="ECO:0000256" key="2">
    <source>
        <dbReference type="ARBA" id="ARBA00022737"/>
    </source>
</evidence>
<evidence type="ECO:0000313" key="3">
    <source>
        <dbReference type="EnsemblMetazoa" id="ACHR004248-PA"/>
    </source>
</evidence>
<dbReference type="InterPro" id="IPR050333">
    <property type="entry name" value="SLRP"/>
</dbReference>
<reference evidence="3" key="2">
    <citation type="submission" date="2020-05" db="UniProtKB">
        <authorList>
            <consortium name="EnsemblMetazoa"/>
        </authorList>
    </citation>
    <scope>IDENTIFICATION</scope>
    <source>
        <strain evidence="3">ACHKN1017</strain>
    </source>
</reference>
<dbReference type="Proteomes" id="UP000075881">
    <property type="component" value="Unassembled WGS sequence"/>
</dbReference>
<dbReference type="AlphaFoldDB" id="A0A182K0G6"/>
<keyword evidence="4" id="KW-1185">Reference proteome</keyword>
<sequence length="417" mass="47111">MQGAKCVYDKLNFSSDGLQRLRTSGRDLPQVFQIDVQLLISPYLDGVLLQLVSEFVQEVVYENYYERILRIPPGASLTDLVLRRATALQSITVVAPNNDLITLQISQSDIRSIPSAFVNLRRLASLILEDGALESVSLDPFANSPKLSVLMCSNNRITQLVASRNASLFIPLSDLLLANNLLETIDGAFFLPLRVLLYLDLGSNRIQRIEGHPLSLPRVVYIQLVDNQLRELNVTRWNVPSAIEIFFDNNNLTRIPTGIENLPNLTDLQLPNNLLTVVDLRRFDRSTKLQRINLASNRLRNVLVSDPGRVTIPNLEQLDISNNLLTQLEYARWDLPKLSTLTIAFNRLQRLPDLFSLFPQLKRAIAFQNPFLCSTIRQWQQYIADFKLSVDSTAYGMACTTNATFKLPSGRVLCCVK</sequence>
<dbReference type="PANTHER" id="PTHR45712">
    <property type="entry name" value="AGAP008170-PA"/>
    <property type="match status" value="1"/>
</dbReference>
<dbReference type="SUPFAM" id="SSF52058">
    <property type="entry name" value="L domain-like"/>
    <property type="match status" value="1"/>
</dbReference>
<dbReference type="STRING" id="43041.A0A182K0G6"/>
<dbReference type="SMART" id="SM00369">
    <property type="entry name" value="LRR_TYP"/>
    <property type="match status" value="4"/>
</dbReference>
<dbReference type="Gene3D" id="3.80.10.10">
    <property type="entry name" value="Ribonuclease Inhibitor"/>
    <property type="match status" value="3"/>
</dbReference>